<accession>A0A545T215</accession>
<dbReference type="InterPro" id="IPR010642">
    <property type="entry name" value="Invasion_prot_B"/>
</dbReference>
<organism evidence="1 2">
    <name type="scientific">Denitrobaculum tricleocarpae</name>
    <dbReference type="NCBI Taxonomy" id="2591009"/>
    <lineage>
        <taxon>Bacteria</taxon>
        <taxon>Pseudomonadati</taxon>
        <taxon>Pseudomonadota</taxon>
        <taxon>Alphaproteobacteria</taxon>
        <taxon>Rhodospirillales</taxon>
        <taxon>Rhodospirillaceae</taxon>
        <taxon>Denitrobaculum</taxon>
    </lineage>
</organism>
<gene>
    <name evidence="1" type="ORF">FKG95_26795</name>
</gene>
<dbReference type="AlphaFoldDB" id="A0A545T215"/>
<keyword evidence="2" id="KW-1185">Reference proteome</keyword>
<comment type="caution">
    <text evidence="1">The sequence shown here is derived from an EMBL/GenBank/DDBJ whole genome shotgun (WGS) entry which is preliminary data.</text>
</comment>
<evidence type="ECO:0000313" key="1">
    <source>
        <dbReference type="EMBL" id="TQV71246.1"/>
    </source>
</evidence>
<dbReference type="RefSeq" id="WP_142899539.1">
    <property type="nucleotide sequence ID" value="NZ_ML660065.1"/>
</dbReference>
<name>A0A545T215_9PROT</name>
<dbReference type="OrthoDB" id="9814802at2"/>
<dbReference type="Proteomes" id="UP000315252">
    <property type="component" value="Unassembled WGS sequence"/>
</dbReference>
<reference evidence="1 2" key="1">
    <citation type="submission" date="2019-06" db="EMBL/GenBank/DDBJ databases">
        <title>Whole genome sequence for Rhodospirillaceae sp. R148.</title>
        <authorList>
            <person name="Wang G."/>
        </authorList>
    </citation>
    <scope>NUCLEOTIDE SEQUENCE [LARGE SCALE GENOMIC DNA]</scope>
    <source>
        <strain evidence="1 2">R148</strain>
    </source>
</reference>
<evidence type="ECO:0000313" key="2">
    <source>
        <dbReference type="Proteomes" id="UP000315252"/>
    </source>
</evidence>
<proteinExistence type="predicted"/>
<dbReference type="Pfam" id="PF06776">
    <property type="entry name" value="IalB"/>
    <property type="match status" value="1"/>
</dbReference>
<dbReference type="Gene3D" id="2.60.40.1880">
    <property type="entry name" value="Invasion associated locus B (IalB) protein"/>
    <property type="match status" value="1"/>
</dbReference>
<protein>
    <submittedName>
        <fullName evidence="1">Invasion associated locus B family protein</fullName>
    </submittedName>
</protein>
<dbReference type="EMBL" id="VHSH01000014">
    <property type="protein sequence ID" value="TQV71246.1"/>
    <property type="molecule type" value="Genomic_DNA"/>
</dbReference>
<dbReference type="InterPro" id="IPR038696">
    <property type="entry name" value="IalB_sf"/>
</dbReference>
<sequence>MIKQLQTATFWAAQRVGDTACSAVRRAAQTLPGGMAVVVALAVFGPLAEPLTRTAMAQSTAPAQEENTSPDGARTVATHADWTLRCGPNPQTQTEVCYMVQSVTSRETGRGVLQLAIGKFGPEKRDLALITLPLGVRLPPGLAIEVTGRERRKLPFERCLRNGCQAQLLIDDAVLSEFKAGVDGRILFYDLNGKPGALPFSLQGFTAAFAGIK</sequence>